<accession>A0A816XZA3</accession>
<feature type="region of interest" description="Disordered" evidence="1">
    <location>
        <begin position="53"/>
        <end position="74"/>
    </location>
</feature>
<organism evidence="2">
    <name type="scientific">Brassica napus</name>
    <name type="common">Rape</name>
    <dbReference type="NCBI Taxonomy" id="3708"/>
    <lineage>
        <taxon>Eukaryota</taxon>
        <taxon>Viridiplantae</taxon>
        <taxon>Streptophyta</taxon>
        <taxon>Embryophyta</taxon>
        <taxon>Tracheophyta</taxon>
        <taxon>Spermatophyta</taxon>
        <taxon>Magnoliopsida</taxon>
        <taxon>eudicotyledons</taxon>
        <taxon>Gunneridae</taxon>
        <taxon>Pentapetalae</taxon>
        <taxon>rosids</taxon>
        <taxon>malvids</taxon>
        <taxon>Brassicales</taxon>
        <taxon>Brassicaceae</taxon>
        <taxon>Brassiceae</taxon>
        <taxon>Brassica</taxon>
    </lineage>
</organism>
<evidence type="ECO:0000256" key="1">
    <source>
        <dbReference type="SAM" id="MobiDB-lite"/>
    </source>
</evidence>
<dbReference type="AlphaFoldDB" id="A0A816XZA3"/>
<gene>
    <name evidence="2" type="ORF">DARMORV10_A01P32560.1</name>
</gene>
<reference evidence="2" key="1">
    <citation type="submission" date="2021-01" db="EMBL/GenBank/DDBJ databases">
        <authorList>
            <consortium name="Genoscope - CEA"/>
            <person name="William W."/>
        </authorList>
    </citation>
    <scope>NUCLEOTIDE SEQUENCE</scope>
</reference>
<name>A0A816XZA3_BRANA</name>
<evidence type="ECO:0000313" key="2">
    <source>
        <dbReference type="EMBL" id="CAF2153494.1"/>
    </source>
</evidence>
<sequence>MDGSICGLGDPFLLLFSNPYHEIFEVVLLAFHLVTCKPSFSDQLSPKPSEMLYSPSPLVSSPPPEKSRKIGPLPSLPLQWLSPAPKTLWRLPIRG</sequence>
<dbReference type="EMBL" id="HG994355">
    <property type="protein sequence ID" value="CAF2153494.1"/>
    <property type="molecule type" value="Genomic_DNA"/>
</dbReference>
<protein>
    <submittedName>
        <fullName evidence="2">(rape) hypothetical protein</fullName>
    </submittedName>
</protein>
<dbReference type="Proteomes" id="UP001295469">
    <property type="component" value="Chromosome A01"/>
</dbReference>
<proteinExistence type="predicted"/>